<dbReference type="SUPFAM" id="SSF82771">
    <property type="entry name" value="GIY-YIG endonuclease"/>
    <property type="match status" value="1"/>
</dbReference>
<accession>A0A974C3Q3</accession>
<dbReference type="PROSITE" id="PS50164">
    <property type="entry name" value="GIY_YIG"/>
    <property type="match status" value="1"/>
</dbReference>
<evidence type="ECO:0000313" key="2">
    <source>
        <dbReference type="EMBL" id="OCT65995.1"/>
    </source>
</evidence>
<dbReference type="EMBL" id="CM004481">
    <property type="protein sequence ID" value="OCT65995.1"/>
    <property type="molecule type" value="Genomic_DNA"/>
</dbReference>
<reference evidence="3" key="1">
    <citation type="journal article" date="2016" name="Nature">
        <title>Genome evolution in the allotetraploid frog Xenopus laevis.</title>
        <authorList>
            <person name="Session A.M."/>
            <person name="Uno Y."/>
            <person name="Kwon T."/>
            <person name="Chapman J.A."/>
            <person name="Toyoda A."/>
            <person name="Takahashi S."/>
            <person name="Fukui A."/>
            <person name="Hikosaka A."/>
            <person name="Suzuki A."/>
            <person name="Kondo M."/>
            <person name="van Heeringen S.J."/>
            <person name="Quigley I."/>
            <person name="Heinz S."/>
            <person name="Ogino H."/>
            <person name="Ochi H."/>
            <person name="Hellsten U."/>
            <person name="Lyons J.B."/>
            <person name="Simakov O."/>
            <person name="Putnam N."/>
            <person name="Stites J."/>
            <person name="Kuroki Y."/>
            <person name="Tanaka T."/>
            <person name="Michiue T."/>
            <person name="Watanabe M."/>
            <person name="Bogdanovic O."/>
            <person name="Lister R."/>
            <person name="Georgiou G."/>
            <person name="Paranjpe S.S."/>
            <person name="van Kruijsbergen I."/>
            <person name="Shu S."/>
            <person name="Carlson J."/>
            <person name="Kinoshita T."/>
            <person name="Ohta Y."/>
            <person name="Mawaribuchi S."/>
            <person name="Jenkins J."/>
            <person name="Grimwood J."/>
            <person name="Schmutz J."/>
            <person name="Mitros T."/>
            <person name="Mozaffari S.V."/>
            <person name="Suzuki Y."/>
            <person name="Haramoto Y."/>
            <person name="Yamamoto T.S."/>
            <person name="Takagi C."/>
            <person name="Heald R."/>
            <person name="Miller K."/>
            <person name="Haudenschild C."/>
            <person name="Kitzman J."/>
            <person name="Nakayama T."/>
            <person name="Izutsu Y."/>
            <person name="Robert J."/>
            <person name="Fortriede J."/>
            <person name="Burns K."/>
            <person name="Lotay V."/>
            <person name="Karimi K."/>
            <person name="Yasuoka Y."/>
            <person name="Dichmann D.S."/>
            <person name="Flajnik M.F."/>
            <person name="Houston D.W."/>
            <person name="Shendure J."/>
            <person name="DuPasquier L."/>
            <person name="Vize P.D."/>
            <person name="Zorn A.M."/>
            <person name="Ito M."/>
            <person name="Marcotte E.M."/>
            <person name="Wallingford J.B."/>
            <person name="Ito Y."/>
            <person name="Asashima M."/>
            <person name="Ueno N."/>
            <person name="Matsuda Y."/>
            <person name="Veenstra G.J."/>
            <person name="Fujiyama A."/>
            <person name="Harland R.M."/>
            <person name="Taira M."/>
            <person name="Rokhsar D.S."/>
        </authorList>
    </citation>
    <scope>NUCLEOTIDE SEQUENCE [LARGE SCALE GENOMIC DNA]</scope>
    <source>
        <strain evidence="3">J</strain>
    </source>
</reference>
<protein>
    <recommendedName>
        <fullName evidence="1">GIY-YIG domain-containing protein</fullName>
    </recommendedName>
</protein>
<organism evidence="2 3">
    <name type="scientific">Xenopus laevis</name>
    <name type="common">African clawed frog</name>
    <dbReference type="NCBI Taxonomy" id="8355"/>
    <lineage>
        <taxon>Eukaryota</taxon>
        <taxon>Metazoa</taxon>
        <taxon>Chordata</taxon>
        <taxon>Craniata</taxon>
        <taxon>Vertebrata</taxon>
        <taxon>Euteleostomi</taxon>
        <taxon>Amphibia</taxon>
        <taxon>Batrachia</taxon>
        <taxon>Anura</taxon>
        <taxon>Pipoidea</taxon>
        <taxon>Pipidae</taxon>
        <taxon>Xenopodinae</taxon>
        <taxon>Xenopus</taxon>
        <taxon>Xenopus</taxon>
    </lineage>
</organism>
<dbReference type="Gene3D" id="3.40.1440.10">
    <property type="entry name" value="GIY-YIG endonuclease"/>
    <property type="match status" value="1"/>
</dbReference>
<name>A0A974C3Q3_XENLA</name>
<dbReference type="AlphaFoldDB" id="A0A974C3Q3"/>
<dbReference type="Pfam" id="PF01541">
    <property type="entry name" value="GIY-YIG"/>
    <property type="match status" value="1"/>
</dbReference>
<gene>
    <name evidence="2" type="ORF">XELAEV_18042249mg</name>
</gene>
<dbReference type="InterPro" id="IPR035901">
    <property type="entry name" value="GIY-YIG_endonuc_sf"/>
</dbReference>
<sequence length="234" mass="27546">MQLINVFWYYLYFYNEDQIVLLNRIKISDKSTRCTSPMFITTYSKQFYKIKNIVKKYLPVLNGDEKLRVVMENGCRFVTWRARTLGNILSPSDVCEKINSPKNWLSMVGTFRCGASRCVTCKYIEKTTEFTSNSTTYTYPNKCYINCNTTYVVYLLTCKKCNIQYVGSTSRNLKCRMREHIHSIESQSNSTTVSRHFRDCNSSDIRYLKIQGIEKIYHSSRGGDKIARLRHRRH</sequence>
<evidence type="ECO:0000259" key="1">
    <source>
        <dbReference type="PROSITE" id="PS50164"/>
    </source>
</evidence>
<dbReference type="Proteomes" id="UP000694892">
    <property type="component" value="Chromosome 8S"/>
</dbReference>
<dbReference type="PANTHER" id="PTHR21301:SF13">
    <property type="match status" value="1"/>
</dbReference>
<feature type="domain" description="GIY-YIG" evidence="1">
    <location>
        <begin position="149"/>
        <end position="224"/>
    </location>
</feature>
<dbReference type="PANTHER" id="PTHR21301">
    <property type="entry name" value="REVERSE TRANSCRIPTASE"/>
    <property type="match status" value="1"/>
</dbReference>
<proteinExistence type="predicted"/>
<evidence type="ECO:0000313" key="3">
    <source>
        <dbReference type="Proteomes" id="UP000694892"/>
    </source>
</evidence>
<dbReference type="InterPro" id="IPR000305">
    <property type="entry name" value="GIY-YIG_endonuc"/>
</dbReference>